<dbReference type="Proteomes" id="UP001652662">
    <property type="component" value="Chromosome 21"/>
</dbReference>
<reference evidence="3" key="1">
    <citation type="submission" date="2025-08" db="UniProtKB">
        <authorList>
            <consortium name="RefSeq"/>
        </authorList>
    </citation>
    <scope>IDENTIFICATION</scope>
    <source>
        <tissue evidence="3">Blood</tissue>
    </source>
</reference>
<proteinExistence type="predicted"/>
<dbReference type="InterPro" id="IPR036051">
    <property type="entry name" value="KRAB_dom_sf"/>
</dbReference>
<evidence type="ECO:0000313" key="3">
    <source>
        <dbReference type="RefSeq" id="XP_070444094.1"/>
    </source>
</evidence>
<gene>
    <name evidence="3" type="primary">ZNF343</name>
</gene>
<evidence type="ECO:0000259" key="1">
    <source>
        <dbReference type="PROSITE" id="PS50805"/>
    </source>
</evidence>
<protein>
    <submittedName>
        <fullName evidence="3">Zinc finger protein 343</fullName>
    </submittedName>
</protein>
<dbReference type="Gene3D" id="6.10.140.140">
    <property type="match status" value="1"/>
</dbReference>
<accession>A0ABM4LUH8</accession>
<evidence type="ECO:0000313" key="2">
    <source>
        <dbReference type="Proteomes" id="UP001652662"/>
    </source>
</evidence>
<organism evidence="2 3">
    <name type="scientific">Equus przewalskii</name>
    <name type="common">Przewalski's horse</name>
    <name type="synonym">Equus caballus przewalskii</name>
    <dbReference type="NCBI Taxonomy" id="9798"/>
    <lineage>
        <taxon>Eukaryota</taxon>
        <taxon>Metazoa</taxon>
        <taxon>Chordata</taxon>
        <taxon>Craniata</taxon>
        <taxon>Vertebrata</taxon>
        <taxon>Euteleostomi</taxon>
        <taxon>Mammalia</taxon>
        <taxon>Eutheria</taxon>
        <taxon>Laurasiatheria</taxon>
        <taxon>Perissodactyla</taxon>
        <taxon>Equidae</taxon>
        <taxon>Equus</taxon>
    </lineage>
</organism>
<sequence>MAMTTGVRGQQEAKLRWRSRMVVCPGFLETGWAFTSQVRKSPQAAEIHLEMKYLLPGPLAEFQGKRWAGSGAMTLPDPSAWGEQDREEILPLENREDMESMKKLTQNPKAKDASYIKECGSGLHRGKWKRLSSEQRNLYKEVMLENYWNLLSSDLC</sequence>
<dbReference type="CDD" id="cd07765">
    <property type="entry name" value="KRAB_A-box"/>
    <property type="match status" value="1"/>
</dbReference>
<feature type="domain" description="KRAB" evidence="1">
    <location>
        <begin position="114"/>
        <end position="156"/>
    </location>
</feature>
<dbReference type="GeneID" id="103541039"/>
<dbReference type="PROSITE" id="PS50805">
    <property type="entry name" value="KRAB"/>
    <property type="match status" value="1"/>
</dbReference>
<dbReference type="SUPFAM" id="SSF109640">
    <property type="entry name" value="KRAB domain (Kruppel-associated box)"/>
    <property type="match status" value="1"/>
</dbReference>
<dbReference type="Pfam" id="PF01352">
    <property type="entry name" value="KRAB"/>
    <property type="match status" value="1"/>
</dbReference>
<dbReference type="InterPro" id="IPR001909">
    <property type="entry name" value="KRAB"/>
</dbReference>
<keyword evidence="2" id="KW-1185">Reference proteome</keyword>
<name>A0ABM4LUH8_EQUPR</name>
<dbReference type="RefSeq" id="XP_070444094.1">
    <property type="nucleotide sequence ID" value="XM_070587993.1"/>
</dbReference>